<dbReference type="SUPFAM" id="SSF52518">
    <property type="entry name" value="Thiamin diphosphate-binding fold (THDP-binding)"/>
    <property type="match status" value="2"/>
</dbReference>
<comment type="similarity">
    <text evidence="3 12">Belongs to the TPP enzyme family.</text>
</comment>
<feature type="domain" description="Thiamine pyrophosphate enzyme TPP-binding" evidence="14">
    <location>
        <begin position="395"/>
        <end position="542"/>
    </location>
</feature>
<evidence type="ECO:0000256" key="5">
    <source>
        <dbReference type="ARBA" id="ARBA00022605"/>
    </source>
</evidence>
<comment type="cofactor">
    <cofactor evidence="12">
        <name>thiamine diphosphate</name>
        <dbReference type="ChEBI" id="CHEBI:58937"/>
    </cofactor>
    <text evidence="12">Binds 1 thiamine pyrophosphate per subunit.</text>
</comment>
<organism evidence="16 17">
    <name type="scientific">Candidatus Hydrogenisulfobacillus filiaventi</name>
    <dbReference type="NCBI Taxonomy" id="2707344"/>
    <lineage>
        <taxon>Bacteria</taxon>
        <taxon>Bacillati</taxon>
        <taxon>Bacillota</taxon>
        <taxon>Clostridia</taxon>
        <taxon>Eubacteriales</taxon>
        <taxon>Clostridiales Family XVII. Incertae Sedis</taxon>
        <taxon>Candidatus Hydrogenisulfobacillus</taxon>
    </lineage>
</organism>
<dbReference type="InterPro" id="IPR012846">
    <property type="entry name" value="Acetolactate_synth_lsu"/>
</dbReference>
<dbReference type="CDD" id="cd02015">
    <property type="entry name" value="TPP_AHAS"/>
    <property type="match status" value="1"/>
</dbReference>
<comment type="pathway">
    <text evidence="2 12">Amino-acid biosynthesis; L-valine biosynthesis; L-valine from pyruvate: step 1/4.</text>
</comment>
<protein>
    <recommendedName>
        <fullName evidence="4 12">Acetolactate synthase</fullName>
        <ecNumber evidence="4 12">2.2.1.6</ecNumber>
    </recommendedName>
</protein>
<dbReference type="FunFam" id="3.40.50.1220:FF:000008">
    <property type="entry name" value="Acetolactate synthase"/>
    <property type="match status" value="1"/>
</dbReference>
<dbReference type="Pfam" id="PF02776">
    <property type="entry name" value="TPP_enzyme_N"/>
    <property type="match status" value="1"/>
</dbReference>
<comment type="catalytic activity">
    <reaction evidence="11 12">
        <text>2 pyruvate + H(+) = (2S)-2-acetolactate + CO2</text>
        <dbReference type="Rhea" id="RHEA:25249"/>
        <dbReference type="ChEBI" id="CHEBI:15361"/>
        <dbReference type="ChEBI" id="CHEBI:15378"/>
        <dbReference type="ChEBI" id="CHEBI:16526"/>
        <dbReference type="ChEBI" id="CHEBI:58476"/>
        <dbReference type="EC" id="2.2.1.6"/>
    </reaction>
</comment>
<dbReference type="GO" id="GO:0050660">
    <property type="term" value="F:flavin adenine dinucleotide binding"/>
    <property type="evidence" value="ECO:0007669"/>
    <property type="project" value="InterPro"/>
</dbReference>
<feature type="domain" description="Thiamine pyrophosphate enzyme N-terminal TPP-binding" evidence="15">
    <location>
        <begin position="1"/>
        <end position="116"/>
    </location>
</feature>
<dbReference type="PANTHER" id="PTHR18968:SF13">
    <property type="entry name" value="ACETOLACTATE SYNTHASE CATALYTIC SUBUNIT, MITOCHONDRIAL"/>
    <property type="match status" value="1"/>
</dbReference>
<sequence length="566" mass="61040">MKGSEWICATLEGLGVDTIFGIPGGAILPLVETLSQRPIHLILTRHESAAAHAADGYARATGRLGVALATSGPGGTNMVTGLVTAMADSVPVLAIIGQVPTTLLGSDAFQEADNFSITLPAVKHSWRVTRPADLPAVLKEAARTAMSGRPGPVVVEIPKDVQLLEASEEEVAAAEAAFAMRRALDERPRIPRVLFPWTRLRRLMREARRPLIYIGGGVVASDTAPLVRALAERWGAPVATTLMGIGAMPSDHPQFLGMLGMHGTWTANNAMQSADLVVALGARFDDRVTGRVSDFAPHATIVHVDVSPAEIGKIVMPHLGIVADLREALPRIVALAPHYNRADSPLADWWQTLRTWQREHPLRMPAPMNGQIPAARVMSILSQHLRDDDVVVTEVGQHQMWAALYLTRRQPRTFFSSGGAGTMGYGFPAGLGAQVGLPDRRVVVLAGDGSFQMNLQEIATLAQYRIPLWIVVLNNASHGMVRQWQDLFHGQHREGSLLDNPDFTKVADAFGIRGMAINDEAALAEVFSLPPEEMPGPVLIEVRVPLDENVFPMVPAGQSLSMVLEG</sequence>
<dbReference type="GO" id="GO:0005948">
    <property type="term" value="C:acetolactate synthase complex"/>
    <property type="evidence" value="ECO:0007669"/>
    <property type="project" value="TreeGrafter"/>
</dbReference>
<evidence type="ECO:0000256" key="4">
    <source>
        <dbReference type="ARBA" id="ARBA00013145"/>
    </source>
</evidence>
<dbReference type="Pfam" id="PF00205">
    <property type="entry name" value="TPP_enzyme_M"/>
    <property type="match status" value="1"/>
</dbReference>
<evidence type="ECO:0000259" key="14">
    <source>
        <dbReference type="Pfam" id="PF02775"/>
    </source>
</evidence>
<evidence type="ECO:0000256" key="8">
    <source>
        <dbReference type="ARBA" id="ARBA00022842"/>
    </source>
</evidence>
<dbReference type="InterPro" id="IPR012000">
    <property type="entry name" value="Thiamin_PyroP_enz_cen_dom"/>
</dbReference>
<evidence type="ECO:0000259" key="13">
    <source>
        <dbReference type="Pfam" id="PF00205"/>
    </source>
</evidence>
<dbReference type="GO" id="GO:0030976">
    <property type="term" value="F:thiamine pyrophosphate binding"/>
    <property type="evidence" value="ECO:0007669"/>
    <property type="project" value="UniProtKB-UniRule"/>
</dbReference>
<dbReference type="UniPathway" id="UPA00047">
    <property type="reaction ID" value="UER00055"/>
</dbReference>
<dbReference type="Gene3D" id="3.40.50.1220">
    <property type="entry name" value="TPP-binding domain"/>
    <property type="match status" value="1"/>
</dbReference>
<evidence type="ECO:0000256" key="3">
    <source>
        <dbReference type="ARBA" id="ARBA00007812"/>
    </source>
</evidence>
<dbReference type="InterPro" id="IPR029035">
    <property type="entry name" value="DHS-like_NAD/FAD-binding_dom"/>
</dbReference>
<evidence type="ECO:0000313" key="17">
    <source>
        <dbReference type="Proteomes" id="UP000503399"/>
    </source>
</evidence>
<dbReference type="GO" id="GO:0003984">
    <property type="term" value="F:acetolactate synthase activity"/>
    <property type="evidence" value="ECO:0007669"/>
    <property type="project" value="UniProtKB-EC"/>
</dbReference>
<dbReference type="InterPro" id="IPR000399">
    <property type="entry name" value="TPP-bd_CS"/>
</dbReference>
<evidence type="ECO:0000256" key="1">
    <source>
        <dbReference type="ARBA" id="ARBA00004974"/>
    </source>
</evidence>
<dbReference type="FunFam" id="3.40.50.970:FF:000007">
    <property type="entry name" value="Acetolactate synthase"/>
    <property type="match status" value="1"/>
</dbReference>
<evidence type="ECO:0000256" key="7">
    <source>
        <dbReference type="ARBA" id="ARBA00022723"/>
    </source>
</evidence>
<dbReference type="KEGG" id="hfv:R50_0814"/>
<proteinExistence type="inferred from homology"/>
<dbReference type="NCBIfam" id="TIGR00118">
    <property type="entry name" value="acolac_lg"/>
    <property type="match status" value="1"/>
</dbReference>
<name>A0A6F8ZF78_9FIRM</name>
<dbReference type="SUPFAM" id="SSF52467">
    <property type="entry name" value="DHS-like NAD/FAD-binding domain"/>
    <property type="match status" value="1"/>
</dbReference>
<dbReference type="Pfam" id="PF02775">
    <property type="entry name" value="TPP_enzyme_C"/>
    <property type="match status" value="1"/>
</dbReference>
<dbReference type="AlphaFoldDB" id="A0A6F8ZF78"/>
<comment type="cofactor">
    <cofactor evidence="12">
        <name>Mg(2+)</name>
        <dbReference type="ChEBI" id="CHEBI:18420"/>
    </cofactor>
    <text evidence="12">Binds 1 Mg(2+) ion per subunit.</text>
</comment>
<dbReference type="InterPro" id="IPR029061">
    <property type="entry name" value="THDP-binding"/>
</dbReference>
<evidence type="ECO:0000256" key="12">
    <source>
        <dbReference type="RuleBase" id="RU003591"/>
    </source>
</evidence>
<keyword evidence="10 12" id="KW-0100">Branched-chain amino acid biosynthesis</keyword>
<dbReference type="EC" id="2.2.1.6" evidence="4 12"/>
<dbReference type="Gene3D" id="3.40.50.970">
    <property type="match status" value="2"/>
</dbReference>
<evidence type="ECO:0000256" key="9">
    <source>
        <dbReference type="ARBA" id="ARBA00023052"/>
    </source>
</evidence>
<dbReference type="InterPro" id="IPR039368">
    <property type="entry name" value="AHAS_TPP"/>
</dbReference>
<dbReference type="PROSITE" id="PS00187">
    <property type="entry name" value="TPP_ENZYMES"/>
    <property type="match status" value="1"/>
</dbReference>
<dbReference type="GO" id="GO:0009097">
    <property type="term" value="P:isoleucine biosynthetic process"/>
    <property type="evidence" value="ECO:0007669"/>
    <property type="project" value="UniProtKB-UniPathway"/>
</dbReference>
<dbReference type="InterPro" id="IPR011766">
    <property type="entry name" value="TPP_enzyme_TPP-bd"/>
</dbReference>
<feature type="domain" description="Thiamine pyrophosphate enzyme central" evidence="13">
    <location>
        <begin position="200"/>
        <end position="331"/>
    </location>
</feature>
<keyword evidence="5 12" id="KW-0028">Amino-acid biosynthesis</keyword>
<dbReference type="Proteomes" id="UP000503399">
    <property type="component" value="Chromosome"/>
</dbReference>
<evidence type="ECO:0000313" key="16">
    <source>
        <dbReference type="EMBL" id="CAB1128320.1"/>
    </source>
</evidence>
<keyword evidence="8 12" id="KW-0460">Magnesium</keyword>
<evidence type="ECO:0000259" key="15">
    <source>
        <dbReference type="Pfam" id="PF02776"/>
    </source>
</evidence>
<dbReference type="UniPathway" id="UPA00049">
    <property type="reaction ID" value="UER00059"/>
</dbReference>
<dbReference type="CDD" id="cd07035">
    <property type="entry name" value="TPP_PYR_POX_like"/>
    <property type="match status" value="1"/>
</dbReference>
<keyword evidence="17" id="KW-1185">Reference proteome</keyword>
<dbReference type="InterPro" id="IPR012001">
    <property type="entry name" value="Thiamin_PyroP_enz_TPP-bd_dom"/>
</dbReference>
<dbReference type="GO" id="GO:0009099">
    <property type="term" value="P:L-valine biosynthetic process"/>
    <property type="evidence" value="ECO:0007669"/>
    <property type="project" value="UniProtKB-UniPathway"/>
</dbReference>
<dbReference type="PANTHER" id="PTHR18968">
    <property type="entry name" value="THIAMINE PYROPHOSPHATE ENZYMES"/>
    <property type="match status" value="1"/>
</dbReference>
<evidence type="ECO:0000256" key="10">
    <source>
        <dbReference type="ARBA" id="ARBA00023304"/>
    </source>
</evidence>
<evidence type="ECO:0000256" key="2">
    <source>
        <dbReference type="ARBA" id="ARBA00005025"/>
    </source>
</evidence>
<dbReference type="EMBL" id="LR778114">
    <property type="protein sequence ID" value="CAB1128320.1"/>
    <property type="molecule type" value="Genomic_DNA"/>
</dbReference>
<keyword evidence="9 12" id="KW-0786">Thiamine pyrophosphate</keyword>
<accession>A0A6F8ZF78</accession>
<keyword evidence="6 12" id="KW-0808">Transferase</keyword>
<evidence type="ECO:0000256" key="6">
    <source>
        <dbReference type="ARBA" id="ARBA00022679"/>
    </source>
</evidence>
<keyword evidence="7 12" id="KW-0479">Metal-binding</keyword>
<gene>
    <name evidence="16" type="primary">ilvB</name>
    <name evidence="16" type="ORF">R50_0814</name>
</gene>
<comment type="pathway">
    <text evidence="1 12">Amino-acid biosynthesis; L-isoleucine biosynthesis; L-isoleucine from 2-oxobutanoate: step 1/4.</text>
</comment>
<reference evidence="16 17" key="1">
    <citation type="submission" date="2020-02" db="EMBL/GenBank/DDBJ databases">
        <authorList>
            <person name="Hogendoorn C."/>
        </authorList>
    </citation>
    <scope>NUCLEOTIDE SEQUENCE [LARGE SCALE GENOMIC DNA]</scope>
    <source>
        <strain evidence="16">R501</strain>
    </source>
</reference>
<dbReference type="GO" id="GO:0000287">
    <property type="term" value="F:magnesium ion binding"/>
    <property type="evidence" value="ECO:0007669"/>
    <property type="project" value="UniProtKB-UniRule"/>
</dbReference>
<dbReference type="InterPro" id="IPR045229">
    <property type="entry name" value="TPP_enz"/>
</dbReference>
<evidence type="ECO:0000256" key="11">
    <source>
        <dbReference type="ARBA" id="ARBA00048670"/>
    </source>
</evidence>